<dbReference type="Proteomes" id="UP001604335">
    <property type="component" value="Unassembled WGS sequence"/>
</dbReference>
<name>A0ABW7CGZ1_9CYAN</name>
<dbReference type="RefSeq" id="WP_393014788.1">
    <property type="nucleotide sequence ID" value="NZ_JAZAQF010000086.1"/>
</dbReference>
<organism evidence="1 2">
    <name type="scientific">Limnothrix redekei LRLZ20PSL1</name>
    <dbReference type="NCBI Taxonomy" id="3112953"/>
    <lineage>
        <taxon>Bacteria</taxon>
        <taxon>Bacillati</taxon>
        <taxon>Cyanobacteriota</taxon>
        <taxon>Cyanophyceae</taxon>
        <taxon>Pseudanabaenales</taxon>
        <taxon>Pseudanabaenaceae</taxon>
        <taxon>Limnothrix</taxon>
    </lineage>
</organism>
<gene>
    <name evidence="1" type="ORF">VPK24_15720</name>
</gene>
<dbReference type="EMBL" id="JAZAQF010000086">
    <property type="protein sequence ID" value="MFG3819091.1"/>
    <property type="molecule type" value="Genomic_DNA"/>
</dbReference>
<evidence type="ECO:0000313" key="1">
    <source>
        <dbReference type="EMBL" id="MFG3819091.1"/>
    </source>
</evidence>
<evidence type="ECO:0000313" key="2">
    <source>
        <dbReference type="Proteomes" id="UP001604335"/>
    </source>
</evidence>
<reference evidence="2" key="1">
    <citation type="journal article" date="2024" name="Algal Res.">
        <title>Biochemical, toxicological and genomic investigation of a high-biomass producing Limnothrix strain isolated from Italian shallow drinking water reservoir.</title>
        <authorList>
            <person name="Simonazzi M."/>
            <person name="Shishido T.K."/>
            <person name="Delbaje E."/>
            <person name="Wahlsten M."/>
            <person name="Fewer D.P."/>
            <person name="Sivonen K."/>
            <person name="Pezzolesi L."/>
            <person name="Pistocchi R."/>
        </authorList>
    </citation>
    <scope>NUCLEOTIDE SEQUENCE [LARGE SCALE GENOMIC DNA]</scope>
    <source>
        <strain evidence="2">LRLZ20PSL1</strain>
    </source>
</reference>
<proteinExistence type="predicted"/>
<keyword evidence="2" id="KW-1185">Reference proteome</keyword>
<sequence>MDDRIRIFLVRVGFFFALERTTKASVGSLENSHLENNALKVPNSRKITQKASIFPEILESHLRFTHK</sequence>
<comment type="caution">
    <text evidence="1">The sequence shown here is derived from an EMBL/GenBank/DDBJ whole genome shotgun (WGS) entry which is preliminary data.</text>
</comment>
<protein>
    <submittedName>
        <fullName evidence="1">Uncharacterized protein</fullName>
    </submittedName>
</protein>
<accession>A0ABW7CGZ1</accession>